<gene>
    <name evidence="2" type="ORF">GO495_05940</name>
</gene>
<accession>A0A6N8J764</accession>
<dbReference type="GO" id="GO:0016747">
    <property type="term" value="F:acyltransferase activity, transferring groups other than amino-acyl groups"/>
    <property type="evidence" value="ECO:0007669"/>
    <property type="project" value="InterPro"/>
</dbReference>
<proteinExistence type="predicted"/>
<dbReference type="PROSITE" id="PS51186">
    <property type="entry name" value="GNAT"/>
    <property type="match status" value="1"/>
</dbReference>
<name>A0A6N8J764_9BACT</name>
<feature type="domain" description="N-acetyltransferase" evidence="1">
    <location>
        <begin position="11"/>
        <end position="156"/>
    </location>
</feature>
<evidence type="ECO:0000313" key="2">
    <source>
        <dbReference type="EMBL" id="MVT40116.1"/>
    </source>
</evidence>
<organism evidence="2 3">
    <name type="scientific">Chitinophaga oryziterrae</name>
    <dbReference type="NCBI Taxonomy" id="1031224"/>
    <lineage>
        <taxon>Bacteria</taxon>
        <taxon>Pseudomonadati</taxon>
        <taxon>Bacteroidota</taxon>
        <taxon>Chitinophagia</taxon>
        <taxon>Chitinophagales</taxon>
        <taxon>Chitinophagaceae</taxon>
        <taxon>Chitinophaga</taxon>
    </lineage>
</organism>
<dbReference type="EMBL" id="WRXO01000001">
    <property type="protein sequence ID" value="MVT40116.1"/>
    <property type="molecule type" value="Genomic_DNA"/>
</dbReference>
<dbReference type="InterPro" id="IPR000182">
    <property type="entry name" value="GNAT_dom"/>
</dbReference>
<dbReference type="AlphaFoldDB" id="A0A6N8J764"/>
<evidence type="ECO:0000313" key="3">
    <source>
        <dbReference type="Proteomes" id="UP000468388"/>
    </source>
</evidence>
<reference evidence="2 3" key="1">
    <citation type="submission" date="2019-12" db="EMBL/GenBank/DDBJ databases">
        <title>The draft genomic sequence of strain Chitinophaga oryziterrae JCM 16595.</title>
        <authorList>
            <person name="Zhang X."/>
        </authorList>
    </citation>
    <scope>NUCLEOTIDE SEQUENCE [LARGE SCALE GENOMIC DNA]</scope>
    <source>
        <strain evidence="2 3">JCM 16595</strain>
    </source>
</reference>
<dbReference type="Gene3D" id="3.40.630.30">
    <property type="match status" value="1"/>
</dbReference>
<dbReference type="Proteomes" id="UP000468388">
    <property type="component" value="Unassembled WGS sequence"/>
</dbReference>
<dbReference type="Pfam" id="PF13508">
    <property type="entry name" value="Acetyltransf_7"/>
    <property type="match status" value="1"/>
</dbReference>
<keyword evidence="2" id="KW-0808">Transferase</keyword>
<comment type="caution">
    <text evidence="2">The sequence shown here is derived from an EMBL/GenBank/DDBJ whole genome shotgun (WGS) entry which is preliminary data.</text>
</comment>
<evidence type="ECO:0000259" key="1">
    <source>
        <dbReference type="PROSITE" id="PS51186"/>
    </source>
</evidence>
<keyword evidence="3" id="KW-1185">Reference proteome</keyword>
<dbReference type="SUPFAM" id="SSF55729">
    <property type="entry name" value="Acyl-CoA N-acyltransferases (Nat)"/>
    <property type="match status" value="1"/>
</dbReference>
<dbReference type="RefSeq" id="WP_157298746.1">
    <property type="nucleotide sequence ID" value="NZ_BAAAZB010000005.1"/>
</dbReference>
<sequence>MDISYRLARLIDAEELTIMSMDLYNEVINRKDFTENRIVATIRFYEENTNMGEVLMIECNGLLAGYSIVFRFWSNEYGGLLIGIDELYVKKQFRNYGVAKSFTNILINEEKRNPLFVGIELESHPDNEAANKLYASLGFPVNENAAYIKLFKKHNP</sequence>
<dbReference type="OrthoDB" id="9805924at2"/>
<dbReference type="InterPro" id="IPR016181">
    <property type="entry name" value="Acyl_CoA_acyltransferase"/>
</dbReference>
<protein>
    <submittedName>
        <fullName evidence="2">GNAT family N-acetyltransferase</fullName>
    </submittedName>
</protein>